<proteinExistence type="predicted"/>
<sequence length="132" mass="13510">MGEYAVGTPDEQRSVHLGTVNNSAIGIGSGNTVTNTNTTTNHAAPPRDPAHEELLLAVRQLRADLDRLVTTDTTTVLDAELVSTEEEIEEEGRATPGRLARLRAALTAAGPSVEVLASGAAAVAAVGSLLGG</sequence>
<dbReference type="Proteomes" id="UP000095759">
    <property type="component" value="Unassembled WGS sequence"/>
</dbReference>
<evidence type="ECO:0000256" key="1">
    <source>
        <dbReference type="SAM" id="MobiDB-lite"/>
    </source>
</evidence>
<dbReference type="OrthoDB" id="4249642at2"/>
<evidence type="ECO:0000313" key="2">
    <source>
        <dbReference type="EMBL" id="OEJ25429.1"/>
    </source>
</evidence>
<name>A0A1E5P7D4_9ACTN</name>
<protein>
    <submittedName>
        <fullName evidence="2">Uncharacterized protein</fullName>
    </submittedName>
</protein>
<keyword evidence="3" id="KW-1185">Reference proteome</keyword>
<dbReference type="AlphaFoldDB" id="A0A1E5P7D4"/>
<comment type="caution">
    <text evidence="2">The sequence shown here is derived from an EMBL/GenBank/DDBJ whole genome shotgun (WGS) entry which is preliminary data.</text>
</comment>
<gene>
    <name evidence="2" type="ORF">AS594_13970</name>
</gene>
<evidence type="ECO:0000313" key="3">
    <source>
        <dbReference type="Proteomes" id="UP000095759"/>
    </source>
</evidence>
<organism evidence="2 3">
    <name type="scientific">Streptomyces agglomeratus</name>
    <dbReference type="NCBI Taxonomy" id="285458"/>
    <lineage>
        <taxon>Bacteria</taxon>
        <taxon>Bacillati</taxon>
        <taxon>Actinomycetota</taxon>
        <taxon>Actinomycetes</taxon>
        <taxon>Kitasatosporales</taxon>
        <taxon>Streptomycetaceae</taxon>
        <taxon>Streptomyces</taxon>
    </lineage>
</organism>
<feature type="region of interest" description="Disordered" evidence="1">
    <location>
        <begin position="28"/>
        <end position="48"/>
    </location>
</feature>
<reference evidence="2 3" key="1">
    <citation type="submission" date="2016-08" db="EMBL/GenBank/DDBJ databases">
        <title>Complete genome sequence of Streptomyces agglomeratus strain 6-3-2, a novel anti-MRSA actinomycete isolated from Wuli of Tebit, China.</title>
        <authorList>
            <person name="Chen X."/>
        </authorList>
    </citation>
    <scope>NUCLEOTIDE SEQUENCE [LARGE SCALE GENOMIC DNA]</scope>
    <source>
        <strain evidence="2 3">6-3-2</strain>
    </source>
</reference>
<accession>A0A1E5P7D4</accession>
<dbReference type="STRING" id="285458.BGM19_22840"/>
<dbReference type="EMBL" id="MEHJ01000001">
    <property type="protein sequence ID" value="OEJ25429.1"/>
    <property type="molecule type" value="Genomic_DNA"/>
</dbReference>
<feature type="compositionally biased region" description="Low complexity" evidence="1">
    <location>
        <begin position="31"/>
        <end position="41"/>
    </location>
</feature>